<dbReference type="PANTHER" id="PTHR47169">
    <property type="entry name" value="OS01G0541250 PROTEIN"/>
    <property type="match status" value="1"/>
</dbReference>
<name>A0A6A5AA21_APHAT</name>
<organism evidence="1 2">
    <name type="scientific">Aphanomyces astaci</name>
    <name type="common">Crayfish plague agent</name>
    <dbReference type="NCBI Taxonomy" id="112090"/>
    <lineage>
        <taxon>Eukaryota</taxon>
        <taxon>Sar</taxon>
        <taxon>Stramenopiles</taxon>
        <taxon>Oomycota</taxon>
        <taxon>Saprolegniomycetes</taxon>
        <taxon>Saprolegniales</taxon>
        <taxon>Verrucalvaceae</taxon>
        <taxon>Aphanomyces</taxon>
    </lineage>
</organism>
<proteinExistence type="predicted"/>
<gene>
    <name evidence="1" type="ORF">AaE_002392</name>
</gene>
<evidence type="ECO:0000313" key="1">
    <source>
        <dbReference type="EMBL" id="KAF0771846.1"/>
    </source>
</evidence>
<accession>A0A6A5AA21</accession>
<evidence type="ECO:0000313" key="2">
    <source>
        <dbReference type="Proteomes" id="UP000469452"/>
    </source>
</evidence>
<reference evidence="1 2" key="1">
    <citation type="submission" date="2019-06" db="EMBL/GenBank/DDBJ databases">
        <title>Genomics analysis of Aphanomyces spp. identifies a new class of oomycete effector associated with host adaptation.</title>
        <authorList>
            <person name="Gaulin E."/>
        </authorList>
    </citation>
    <scope>NUCLEOTIDE SEQUENCE [LARGE SCALE GENOMIC DNA]</scope>
    <source>
        <strain evidence="1 2">E</strain>
    </source>
</reference>
<dbReference type="Proteomes" id="UP000469452">
    <property type="component" value="Unassembled WGS sequence"/>
</dbReference>
<dbReference type="EMBL" id="VJMI01004776">
    <property type="protein sequence ID" value="KAF0771846.1"/>
    <property type="molecule type" value="Genomic_DNA"/>
</dbReference>
<dbReference type="AlphaFoldDB" id="A0A6A5AA21"/>
<dbReference type="Gene3D" id="3.30.420.10">
    <property type="entry name" value="Ribonuclease H-like superfamily/Ribonuclease H"/>
    <property type="match status" value="1"/>
</dbReference>
<comment type="caution">
    <text evidence="1">The sequence shown here is derived from an EMBL/GenBank/DDBJ whole genome shotgun (WGS) entry which is preliminary data.</text>
</comment>
<protein>
    <recommendedName>
        <fullName evidence="3">Tc1-like transposase DDE domain-containing protein</fullName>
    </recommendedName>
</protein>
<evidence type="ECO:0008006" key="3">
    <source>
        <dbReference type="Google" id="ProtNLM"/>
    </source>
</evidence>
<dbReference type="VEuPathDB" id="FungiDB:H257_10428"/>
<dbReference type="InterPro" id="IPR036397">
    <property type="entry name" value="RNaseH_sf"/>
</dbReference>
<dbReference type="GO" id="GO:0003676">
    <property type="term" value="F:nucleic acid binding"/>
    <property type="evidence" value="ECO:0007669"/>
    <property type="project" value="InterPro"/>
</dbReference>
<sequence length="190" mass="21229">MWPFVRLVPAARNSRNRPAGTMVTKLVSVDAAVYRDYVMNKVVPVIKATFPSANKRVILQHDNATPHRSITDAELASVSTGGLTFMMRRQPPNSPDLNVLTLASLPRSSPYSTKKMNRTENDVIRNTFEGFDELNYEKLENVFLTFQAVMRLVLEHGGDNYSALPHLKKAALRRAGLLMSNVTCPDSLLL</sequence>